<feature type="compositionally biased region" description="Basic and acidic residues" evidence="1">
    <location>
        <begin position="9"/>
        <end position="27"/>
    </location>
</feature>
<feature type="region of interest" description="Disordered" evidence="1">
    <location>
        <begin position="242"/>
        <end position="274"/>
    </location>
</feature>
<evidence type="ECO:0000313" key="2">
    <source>
        <dbReference type="EMBL" id="CAE0444747.1"/>
    </source>
</evidence>
<feature type="compositionally biased region" description="Basic and acidic residues" evidence="1">
    <location>
        <begin position="125"/>
        <end position="134"/>
    </location>
</feature>
<proteinExistence type="predicted"/>
<feature type="region of interest" description="Disordered" evidence="1">
    <location>
        <begin position="117"/>
        <end position="151"/>
    </location>
</feature>
<feature type="compositionally biased region" description="Basic and acidic residues" evidence="1">
    <location>
        <begin position="413"/>
        <end position="424"/>
    </location>
</feature>
<name>A0A7S3V0X1_9STRA</name>
<protein>
    <submittedName>
        <fullName evidence="2">Uncharacterized protein</fullName>
    </submittedName>
</protein>
<dbReference type="EMBL" id="HBIN01019380">
    <property type="protein sequence ID" value="CAE0444747.1"/>
    <property type="molecule type" value="Transcribed_RNA"/>
</dbReference>
<organism evidence="2">
    <name type="scientific">Aplanochytrium stocchinoi</name>
    <dbReference type="NCBI Taxonomy" id="215587"/>
    <lineage>
        <taxon>Eukaryota</taxon>
        <taxon>Sar</taxon>
        <taxon>Stramenopiles</taxon>
        <taxon>Bigyra</taxon>
        <taxon>Labyrinthulomycetes</taxon>
        <taxon>Thraustochytrida</taxon>
        <taxon>Thraustochytriidae</taxon>
        <taxon>Aplanochytrium</taxon>
    </lineage>
</organism>
<feature type="region of interest" description="Disordered" evidence="1">
    <location>
        <begin position="391"/>
        <end position="424"/>
    </location>
</feature>
<accession>A0A7S3V0X1</accession>
<feature type="region of interest" description="Disordered" evidence="1">
    <location>
        <begin position="1"/>
        <end position="31"/>
    </location>
</feature>
<feature type="region of interest" description="Disordered" evidence="1">
    <location>
        <begin position="192"/>
        <end position="230"/>
    </location>
</feature>
<feature type="compositionally biased region" description="Low complexity" evidence="1">
    <location>
        <begin position="339"/>
        <end position="352"/>
    </location>
</feature>
<feature type="region of interest" description="Disordered" evidence="1">
    <location>
        <begin position="339"/>
        <end position="375"/>
    </location>
</feature>
<gene>
    <name evidence="2" type="ORF">ASTO00021_LOCUS14788</name>
</gene>
<dbReference type="AlphaFoldDB" id="A0A7S3V0X1"/>
<sequence length="554" mass="60764">MTPNTSPKIEVEKKEAECDHEGEKSKASEAQLAKQQQERLQQQLRQHLQLQQLQQQIQQQQMQLTNSFLQAAAVAGGTPVNNLNIFPSSMNSFGDGTNVSMNLSNPFASLLKHQQSQYDDGNGNVKEEKSKNENDTNSNSASEDMNMKRGTSMNIKLPPGIEISGLNSTFSPSLLSIGASFLGLASVGNSNVKANDPQNSGNNNKNNKNHNHNQYRGENADGNASANTMNNLDDLLADSTLPESNLNVKGGNCNNIKQPQKTPNDSTNLSMNNNPGDQSLYISGASHIKTESMVMENSGVDSESASQNAAGSALLTLSNSIGAANLNTPLACPDSMLNLSNSSSTGSNSSPNRDLNGTHQDIKSDKGRQRNFPMLNVGSSLSNLAALASTSLGRSPTQEQIDNSRKRPCPSMETKDMSKAKKPVETSYQYQTQEEADKSTGQWSKQEECVLLHLVKGMVSCELKMIAKAAKACRIHRQPRAVDKKLKRLIGFKNWKTRDQKNILSEVYKVIQNKEFYKLSKEREQMVEDAIRKFSSAERRVFEADYSEPAPLMQ</sequence>
<evidence type="ECO:0000256" key="1">
    <source>
        <dbReference type="SAM" id="MobiDB-lite"/>
    </source>
</evidence>
<feature type="compositionally biased region" description="Polar residues" evidence="1">
    <location>
        <begin position="135"/>
        <end position="151"/>
    </location>
</feature>
<reference evidence="2" key="1">
    <citation type="submission" date="2021-01" db="EMBL/GenBank/DDBJ databases">
        <authorList>
            <person name="Corre E."/>
            <person name="Pelletier E."/>
            <person name="Niang G."/>
            <person name="Scheremetjew M."/>
            <person name="Finn R."/>
            <person name="Kale V."/>
            <person name="Holt S."/>
            <person name="Cochrane G."/>
            <person name="Meng A."/>
            <person name="Brown T."/>
            <person name="Cohen L."/>
        </authorList>
    </citation>
    <scope>NUCLEOTIDE SEQUENCE</scope>
    <source>
        <strain evidence="2">GSBS06</strain>
    </source>
</reference>
<feature type="compositionally biased region" description="Polar residues" evidence="1">
    <location>
        <begin position="192"/>
        <end position="201"/>
    </location>
</feature>